<evidence type="ECO:0000259" key="3">
    <source>
        <dbReference type="PROSITE" id="PS50004"/>
    </source>
</evidence>
<evidence type="ECO:0000256" key="2">
    <source>
        <dbReference type="ARBA" id="ARBA00022483"/>
    </source>
</evidence>
<feature type="domain" description="C2" evidence="3">
    <location>
        <begin position="41"/>
        <end position="119"/>
    </location>
</feature>
<dbReference type="InterPro" id="IPR000008">
    <property type="entry name" value="C2_dom"/>
</dbReference>
<dbReference type="GO" id="GO:0006887">
    <property type="term" value="P:exocytosis"/>
    <property type="evidence" value="ECO:0007669"/>
    <property type="project" value="UniProtKB-KW"/>
</dbReference>
<dbReference type="EMBL" id="JTDF01008057">
    <property type="protein sequence ID" value="KAF8564682.1"/>
    <property type="molecule type" value="Genomic_DNA"/>
</dbReference>
<dbReference type="OrthoDB" id="270970at2759"/>
<dbReference type="SUPFAM" id="SSF49562">
    <property type="entry name" value="C2 domain (Calcium/lipid-binding domain, CaLB)"/>
    <property type="match status" value="1"/>
</dbReference>
<dbReference type="PANTHER" id="PTHR45999">
    <property type="entry name" value="UNC-13-4A, ISOFORM B"/>
    <property type="match status" value="1"/>
</dbReference>
<proteinExistence type="inferred from homology"/>
<dbReference type="InterPro" id="IPR035892">
    <property type="entry name" value="C2_domain_sf"/>
</dbReference>
<dbReference type="GO" id="GO:0099503">
    <property type="term" value="C:secretory vesicle"/>
    <property type="evidence" value="ECO:0007669"/>
    <property type="project" value="TreeGrafter"/>
</dbReference>
<dbReference type="AlphaFoldDB" id="A0A8T0DB54"/>
<dbReference type="Gene3D" id="2.60.40.150">
    <property type="entry name" value="C2 domain"/>
    <property type="match status" value="1"/>
</dbReference>
<dbReference type="PROSITE" id="PS50004">
    <property type="entry name" value="C2"/>
    <property type="match status" value="1"/>
</dbReference>
<evidence type="ECO:0000313" key="4">
    <source>
        <dbReference type="EMBL" id="KAF8564682.1"/>
    </source>
</evidence>
<dbReference type="InterPro" id="IPR052095">
    <property type="entry name" value="UNC-13_domain"/>
</dbReference>
<keyword evidence="5" id="KW-1185">Reference proteome</keyword>
<dbReference type="Pfam" id="PF00168">
    <property type="entry name" value="C2"/>
    <property type="match status" value="1"/>
</dbReference>
<accession>A0A8T0DB54</accession>
<gene>
    <name evidence="4" type="ORF">P879_11506</name>
</gene>
<comment type="caution">
    <text evidence="4">The sequence shown here is derived from an EMBL/GenBank/DDBJ whole genome shotgun (WGS) entry which is preliminary data.</text>
</comment>
<evidence type="ECO:0000256" key="1">
    <source>
        <dbReference type="ARBA" id="ARBA00005823"/>
    </source>
</evidence>
<keyword evidence="2" id="KW-0268">Exocytosis</keyword>
<reference evidence="4 5" key="1">
    <citation type="submission" date="2019-07" db="EMBL/GenBank/DDBJ databases">
        <title>Annotation for the trematode Paragonimus westermani.</title>
        <authorList>
            <person name="Choi Y.-J."/>
        </authorList>
    </citation>
    <scope>NUCLEOTIDE SEQUENCE [LARGE SCALE GENOMIC DNA]</scope>
    <source>
        <strain evidence="4">180907_Pwestermani</strain>
    </source>
</reference>
<dbReference type="PANTHER" id="PTHR45999:SF4">
    <property type="entry name" value="UNC-13-4A, ISOFORM B"/>
    <property type="match status" value="1"/>
</dbReference>
<organism evidence="4 5">
    <name type="scientific">Paragonimus westermani</name>
    <dbReference type="NCBI Taxonomy" id="34504"/>
    <lineage>
        <taxon>Eukaryota</taxon>
        <taxon>Metazoa</taxon>
        <taxon>Spiralia</taxon>
        <taxon>Lophotrochozoa</taxon>
        <taxon>Platyhelminthes</taxon>
        <taxon>Trematoda</taxon>
        <taxon>Digenea</taxon>
        <taxon>Plagiorchiida</taxon>
        <taxon>Troglotremata</taxon>
        <taxon>Troglotrematidae</taxon>
        <taxon>Paragonimus</taxon>
    </lineage>
</organism>
<protein>
    <recommendedName>
        <fullName evidence="3">C2 domain-containing protein</fullName>
    </recommendedName>
</protein>
<dbReference type="Proteomes" id="UP000699462">
    <property type="component" value="Unassembled WGS sequence"/>
</dbReference>
<evidence type="ECO:0000313" key="5">
    <source>
        <dbReference type="Proteomes" id="UP000699462"/>
    </source>
</evidence>
<comment type="similarity">
    <text evidence="1">Belongs to the unc-13 family.</text>
</comment>
<name>A0A8T0DB54_9TREM</name>
<sequence length="119" mass="13451">MCNSCSYTLQNVNYLIRVYISSSPELVELYFIEKIKIQETSSSTVHGTLTVHLYMQQSQLVVEVLCASGLDPLDSNGLSDPFVIVELMPKHVFASNPKPVRTKIIKNNLDPVFNEQFEL</sequence>